<dbReference type="PANTHER" id="PTHR44259">
    <property type="entry name" value="OS07G0183000 PROTEIN-RELATED"/>
    <property type="match status" value="1"/>
</dbReference>
<feature type="domain" description="F-box" evidence="1">
    <location>
        <begin position="9"/>
        <end position="44"/>
    </location>
</feature>
<evidence type="ECO:0008006" key="5">
    <source>
        <dbReference type="Google" id="ProtNLM"/>
    </source>
</evidence>
<keyword evidence="4" id="KW-1185">Reference proteome</keyword>
<accession>A0A6D2IG36</accession>
<dbReference type="Pfam" id="PF03478">
    <property type="entry name" value="Beta-prop_KIB1-4"/>
    <property type="match status" value="1"/>
</dbReference>
<evidence type="ECO:0000259" key="1">
    <source>
        <dbReference type="Pfam" id="PF00646"/>
    </source>
</evidence>
<dbReference type="SUPFAM" id="SSF81383">
    <property type="entry name" value="F-box domain"/>
    <property type="match status" value="1"/>
</dbReference>
<feature type="domain" description="KIB1-4 beta-propeller" evidence="2">
    <location>
        <begin position="67"/>
        <end position="372"/>
    </location>
</feature>
<organism evidence="3 4">
    <name type="scientific">Microthlaspi erraticum</name>
    <dbReference type="NCBI Taxonomy" id="1685480"/>
    <lineage>
        <taxon>Eukaryota</taxon>
        <taxon>Viridiplantae</taxon>
        <taxon>Streptophyta</taxon>
        <taxon>Embryophyta</taxon>
        <taxon>Tracheophyta</taxon>
        <taxon>Spermatophyta</taxon>
        <taxon>Magnoliopsida</taxon>
        <taxon>eudicotyledons</taxon>
        <taxon>Gunneridae</taxon>
        <taxon>Pentapetalae</taxon>
        <taxon>rosids</taxon>
        <taxon>malvids</taxon>
        <taxon>Brassicales</taxon>
        <taxon>Brassicaceae</taxon>
        <taxon>Coluteocarpeae</taxon>
        <taxon>Microthlaspi</taxon>
    </lineage>
</organism>
<dbReference type="EMBL" id="CACVBM020001046">
    <property type="protein sequence ID" value="CAA7025933.1"/>
    <property type="molecule type" value="Genomic_DNA"/>
</dbReference>
<gene>
    <name evidence="3" type="ORF">MERR_LOCUS13168</name>
</gene>
<dbReference type="InterPro" id="IPR005174">
    <property type="entry name" value="KIB1-4_b-propeller"/>
</dbReference>
<evidence type="ECO:0000313" key="4">
    <source>
        <dbReference type="Proteomes" id="UP000467841"/>
    </source>
</evidence>
<evidence type="ECO:0000313" key="3">
    <source>
        <dbReference type="EMBL" id="CAA7025933.1"/>
    </source>
</evidence>
<dbReference type="Pfam" id="PF00646">
    <property type="entry name" value="F-box"/>
    <property type="match status" value="1"/>
</dbReference>
<protein>
    <recommendedName>
        <fullName evidence="5">F-box domain-containing protein</fullName>
    </recommendedName>
</protein>
<evidence type="ECO:0000259" key="2">
    <source>
        <dbReference type="Pfam" id="PF03478"/>
    </source>
</evidence>
<comment type="caution">
    <text evidence="3">The sequence shown here is derived from an EMBL/GenBank/DDBJ whole genome shotgun (WGS) entry which is preliminary data.</text>
</comment>
<dbReference type="PANTHER" id="PTHR44259:SF73">
    <property type="entry name" value="F-BOX PROTEIN (DUF295)"/>
    <property type="match status" value="1"/>
</dbReference>
<dbReference type="OrthoDB" id="642536at2759"/>
<dbReference type="InterPro" id="IPR050942">
    <property type="entry name" value="F-box_BR-signaling"/>
</dbReference>
<dbReference type="InterPro" id="IPR001810">
    <property type="entry name" value="F-box_dom"/>
</dbReference>
<reference evidence="3" key="1">
    <citation type="submission" date="2020-01" db="EMBL/GenBank/DDBJ databases">
        <authorList>
            <person name="Mishra B."/>
        </authorList>
    </citation>
    <scope>NUCLEOTIDE SEQUENCE [LARGE SCALE GENOMIC DNA]</scope>
</reference>
<name>A0A6D2IG36_9BRAS</name>
<dbReference type="AlphaFoldDB" id="A0A6D2IG36"/>
<dbReference type="InterPro" id="IPR036047">
    <property type="entry name" value="F-box-like_dom_sf"/>
</dbReference>
<dbReference type="Proteomes" id="UP000467841">
    <property type="component" value="Unassembled WGS sequence"/>
</dbReference>
<proteinExistence type="predicted"/>
<sequence>METRNYGRWSELPTDMLTSLLERLSVVDFQRSKLVCSNWYLCSKQTVRPKHGPPLLMLSLEEDGCVLYSPDEDRVYETTTNSDFLGYRFLASSGKWFLVGDSLSKLYIIDVFSEERIDLPPLESTEGGPFRLERKGAKEFNEESVIINGCNTCRIVDHEDLRGVLWVDDKNGDYVVVWQFGGSDEYLGFCKKGDDRYREIPTRIGVQGLDDMVLKGYNLYVLTSRHYIRHLDLSRQDGFKDVSENHMFPLRLPNVSWDEYARLRANKVISSNRCIAVTTSGEVLYVITIACETSMIFHVYKRDPKDLDPNTHDTRLVHVDSLGDEALFLDLGITVKVAADHTLGIEPNSIYFTRGDRIRRKKVTCLDLCVYNLATKTIINDYQNKTKTIKRFLGLCNLNVKDAQWFLPR</sequence>
<dbReference type="Gene3D" id="1.20.1280.50">
    <property type="match status" value="1"/>
</dbReference>